<accession>A0ABT6BAS8</accession>
<comment type="caution">
    <text evidence="3">The sequence shown here is derived from an EMBL/GenBank/DDBJ whole genome shotgun (WGS) entry which is preliminary data.</text>
</comment>
<keyword evidence="2" id="KW-0812">Transmembrane</keyword>
<feature type="transmembrane region" description="Helical" evidence="2">
    <location>
        <begin position="6"/>
        <end position="25"/>
    </location>
</feature>
<sequence length="132" mass="14234">MNPIIGDVLIALAVLNLVGLLLVFYRLGRVRPAPASEPNAPPVPVPDPEPTIQPDQLAGMLRRLENRLGDIEDQVRRTPTVNVATDSGATSDRTLALAQRLARQGASVQDIADTCGISYTEAELLHRLHAAR</sequence>
<evidence type="ECO:0000256" key="2">
    <source>
        <dbReference type="SAM" id="Phobius"/>
    </source>
</evidence>
<dbReference type="InterPro" id="IPR021244">
    <property type="entry name" value="DUF2802"/>
</dbReference>
<gene>
    <name evidence="3" type="ORF">P3W24_09400</name>
</gene>
<evidence type="ECO:0000313" key="4">
    <source>
        <dbReference type="Proteomes" id="UP001528850"/>
    </source>
</evidence>
<evidence type="ECO:0000256" key="1">
    <source>
        <dbReference type="SAM" id="MobiDB-lite"/>
    </source>
</evidence>
<keyword evidence="4" id="KW-1185">Reference proteome</keyword>
<dbReference type="EMBL" id="JARJJS010000002">
    <property type="protein sequence ID" value="MDF4025177.1"/>
    <property type="molecule type" value="Genomic_DNA"/>
</dbReference>
<evidence type="ECO:0000313" key="3">
    <source>
        <dbReference type="EMBL" id="MDF4025177.1"/>
    </source>
</evidence>
<protein>
    <submittedName>
        <fullName evidence="3">DUF2802 domain-containing protein</fullName>
    </submittedName>
</protein>
<feature type="compositionally biased region" description="Pro residues" evidence="1">
    <location>
        <begin position="39"/>
        <end position="51"/>
    </location>
</feature>
<organism evidence="3 4">
    <name type="scientific">Luteibacter sahnii</name>
    <dbReference type="NCBI Taxonomy" id="3021977"/>
    <lineage>
        <taxon>Bacteria</taxon>
        <taxon>Pseudomonadati</taxon>
        <taxon>Pseudomonadota</taxon>
        <taxon>Gammaproteobacteria</taxon>
        <taxon>Lysobacterales</taxon>
        <taxon>Rhodanobacteraceae</taxon>
        <taxon>Luteibacter</taxon>
    </lineage>
</organism>
<dbReference type="Proteomes" id="UP001528850">
    <property type="component" value="Unassembled WGS sequence"/>
</dbReference>
<dbReference type="Pfam" id="PF10975">
    <property type="entry name" value="DUF2802"/>
    <property type="match status" value="1"/>
</dbReference>
<keyword evidence="2" id="KW-1133">Transmembrane helix</keyword>
<keyword evidence="2" id="KW-0472">Membrane</keyword>
<reference evidence="3 4" key="1">
    <citation type="journal article" date="2024" name="Curr. Microbiol.">
        <title>Luteibacter sahnii sp. nov., A Novel Yellow-Colored Xanthomonadin Pigment Producing Probiotic Bacterium from Healthy Rice Seed Microbiome.</title>
        <authorList>
            <person name="Jaiswal G."/>
            <person name="Rana R."/>
            <person name="Nayak P.K."/>
            <person name="Chouhan R."/>
            <person name="Gandhi S.G."/>
            <person name="Patel H.K."/>
            <person name="Patil P.B."/>
        </authorList>
    </citation>
    <scope>NUCLEOTIDE SEQUENCE [LARGE SCALE GENOMIC DNA]</scope>
    <source>
        <strain evidence="3 4">PPL201</strain>
    </source>
</reference>
<dbReference type="RefSeq" id="WP_320549685.1">
    <property type="nucleotide sequence ID" value="NZ_JAQLOK010000001.1"/>
</dbReference>
<feature type="region of interest" description="Disordered" evidence="1">
    <location>
        <begin position="32"/>
        <end position="51"/>
    </location>
</feature>
<name>A0ABT6BAS8_9GAMM</name>
<proteinExistence type="predicted"/>